<dbReference type="GO" id="GO:0005524">
    <property type="term" value="F:ATP binding"/>
    <property type="evidence" value="ECO:0007669"/>
    <property type="project" value="UniProtKB-KW"/>
</dbReference>
<accession>A0A3N8PU05</accession>
<dbReference type="InterPro" id="IPR003593">
    <property type="entry name" value="AAA+_ATPase"/>
</dbReference>
<dbReference type="SMART" id="SM00382">
    <property type="entry name" value="AAA"/>
    <property type="match status" value="1"/>
</dbReference>
<keyword evidence="2" id="KW-1003">Cell membrane</keyword>
<proteinExistence type="predicted"/>
<evidence type="ECO:0000313" key="8">
    <source>
        <dbReference type="Proteomes" id="UP000277921"/>
    </source>
</evidence>
<evidence type="ECO:0000259" key="6">
    <source>
        <dbReference type="PROSITE" id="PS50893"/>
    </source>
</evidence>
<dbReference type="PANTHER" id="PTHR45772">
    <property type="entry name" value="CONSERVED COMPONENT OF ABC TRANSPORTER FOR NATURAL AMINO ACIDS-RELATED"/>
    <property type="match status" value="1"/>
</dbReference>
<protein>
    <submittedName>
        <fullName evidence="7">ATP-binding cassette domain-containing protein</fullName>
    </submittedName>
</protein>
<name>A0A3N8PU05_9BURK</name>
<keyword evidence="3" id="KW-0472">Membrane</keyword>
<dbReference type="AlphaFoldDB" id="A0A3N8PU05"/>
<gene>
    <name evidence="7" type="ORF">DF051_17810</name>
</gene>
<sequence length="248" mass="27431">MKPTPIISTRALVKQFGGVRAVDSVDFEVFPGEIRCLIGPNGAGKSTLFKCLTHQYRPTSGAVFFEGNDVGALPSFKVARLGIAIKNQIPSVYPNLTTRESIELALHSQNLSKRDAQLKMAEILDEIDFSDELARAPVNSLSHAHRQWCELGMLRASAPRLALLDEPTAGMTSTEMLKTVELIRLLNKQATVIVVEHDLDFIARLAERVTVLHKGQVIADDTMDNIQANEMVRDVYLGRKKEINDAHS</sequence>
<dbReference type="Pfam" id="PF00005">
    <property type="entry name" value="ABC_tran"/>
    <property type="match status" value="1"/>
</dbReference>
<dbReference type="InterPro" id="IPR003439">
    <property type="entry name" value="ABC_transporter-like_ATP-bd"/>
</dbReference>
<dbReference type="Gene3D" id="3.40.50.300">
    <property type="entry name" value="P-loop containing nucleotide triphosphate hydrolases"/>
    <property type="match status" value="1"/>
</dbReference>
<dbReference type="PANTHER" id="PTHR45772:SF8">
    <property type="entry name" value="HIGH-AFFINITY BRANCHED-CHAIN AMINO ACID TRANSPORT ATP-BINDING PROTEIN"/>
    <property type="match status" value="1"/>
</dbReference>
<reference evidence="7 8" key="1">
    <citation type="submission" date="2018-08" db="EMBL/GenBank/DDBJ databases">
        <title>Comparative analysis of Burkholderia isolates from Puerto Rico.</title>
        <authorList>
            <person name="Hall C."/>
            <person name="Sahl J."/>
            <person name="Wagner D."/>
        </authorList>
    </citation>
    <scope>NUCLEOTIDE SEQUENCE [LARGE SCALE GENOMIC DNA]</scope>
    <source>
        <strain evidence="7 8">Bp9025</strain>
    </source>
</reference>
<organism evidence="7 8">
    <name type="scientific">Burkholderia contaminans</name>
    <dbReference type="NCBI Taxonomy" id="488447"/>
    <lineage>
        <taxon>Bacteria</taxon>
        <taxon>Pseudomonadati</taxon>
        <taxon>Pseudomonadota</taxon>
        <taxon>Betaproteobacteria</taxon>
        <taxon>Burkholderiales</taxon>
        <taxon>Burkholderiaceae</taxon>
        <taxon>Burkholderia</taxon>
        <taxon>Burkholderia cepacia complex</taxon>
    </lineage>
</organism>
<keyword evidence="1" id="KW-0813">Transport</keyword>
<dbReference type="GO" id="GO:0005886">
    <property type="term" value="C:plasma membrane"/>
    <property type="evidence" value="ECO:0007669"/>
    <property type="project" value="TreeGrafter"/>
</dbReference>
<dbReference type="EMBL" id="QTQV01000009">
    <property type="protein sequence ID" value="RQT14998.1"/>
    <property type="molecule type" value="Genomic_DNA"/>
</dbReference>
<comment type="caution">
    <text evidence="7">The sequence shown here is derived from an EMBL/GenBank/DDBJ whole genome shotgun (WGS) entry which is preliminary data.</text>
</comment>
<dbReference type="GO" id="GO:0016887">
    <property type="term" value="F:ATP hydrolysis activity"/>
    <property type="evidence" value="ECO:0007669"/>
    <property type="project" value="InterPro"/>
</dbReference>
<dbReference type="SUPFAM" id="SSF52540">
    <property type="entry name" value="P-loop containing nucleoside triphosphate hydrolases"/>
    <property type="match status" value="1"/>
</dbReference>
<evidence type="ECO:0000256" key="1">
    <source>
        <dbReference type="ARBA" id="ARBA00022448"/>
    </source>
</evidence>
<keyword evidence="3" id="KW-0997">Cell inner membrane</keyword>
<dbReference type="RefSeq" id="WP_124580139.1">
    <property type="nucleotide sequence ID" value="NZ_QTQV01000009.1"/>
</dbReference>
<evidence type="ECO:0000256" key="5">
    <source>
        <dbReference type="ARBA" id="ARBA00022840"/>
    </source>
</evidence>
<dbReference type="Proteomes" id="UP000277921">
    <property type="component" value="Unassembled WGS sequence"/>
</dbReference>
<feature type="domain" description="ABC transporter" evidence="6">
    <location>
        <begin position="7"/>
        <end position="239"/>
    </location>
</feature>
<keyword evidence="5 7" id="KW-0067">ATP-binding</keyword>
<dbReference type="CDD" id="cd03219">
    <property type="entry name" value="ABC_Mj1267_LivG_branched"/>
    <property type="match status" value="1"/>
</dbReference>
<evidence type="ECO:0000256" key="2">
    <source>
        <dbReference type="ARBA" id="ARBA00022475"/>
    </source>
</evidence>
<dbReference type="InterPro" id="IPR027417">
    <property type="entry name" value="P-loop_NTPase"/>
</dbReference>
<dbReference type="InterPro" id="IPR051120">
    <property type="entry name" value="ABC_AA/LPS_Transport"/>
</dbReference>
<evidence type="ECO:0000256" key="4">
    <source>
        <dbReference type="ARBA" id="ARBA00022741"/>
    </source>
</evidence>
<evidence type="ECO:0000256" key="3">
    <source>
        <dbReference type="ARBA" id="ARBA00022519"/>
    </source>
</evidence>
<dbReference type="PROSITE" id="PS50893">
    <property type="entry name" value="ABC_TRANSPORTER_2"/>
    <property type="match status" value="1"/>
</dbReference>
<evidence type="ECO:0000313" key="7">
    <source>
        <dbReference type="EMBL" id="RQT14998.1"/>
    </source>
</evidence>
<keyword evidence="4" id="KW-0547">Nucleotide-binding</keyword>